<dbReference type="AlphaFoldDB" id="A0A0A0I3Y5"/>
<keyword evidence="5 8" id="KW-0443">Lipid metabolism</keyword>
<dbReference type="PROSITE" id="PS00188">
    <property type="entry name" value="BIOTIN"/>
    <property type="match status" value="1"/>
</dbReference>
<dbReference type="InterPro" id="IPR001249">
    <property type="entry name" value="AcCoA_biotinCC"/>
</dbReference>
<reference evidence="11 12" key="1">
    <citation type="submission" date="2014-01" db="EMBL/GenBank/DDBJ databases">
        <title>Plasmidome dynamics in the species complex Clostridium novyi sensu lato converts strains of independent lineages into distinctly different pathogens.</title>
        <authorList>
            <person name="Skarin H."/>
            <person name="Segerman B."/>
        </authorList>
    </citation>
    <scope>NUCLEOTIDE SEQUENCE [LARGE SCALE GENOMIC DNA]</scope>
    <source>
        <strain evidence="11 12">4552</strain>
    </source>
</reference>
<dbReference type="InterPro" id="IPR011053">
    <property type="entry name" value="Single_hybrid_motif"/>
</dbReference>
<dbReference type="CDD" id="cd06850">
    <property type="entry name" value="biotinyl_domain"/>
    <property type="match status" value="1"/>
</dbReference>
<dbReference type="NCBIfam" id="TIGR00531">
    <property type="entry name" value="BCCP"/>
    <property type="match status" value="1"/>
</dbReference>
<keyword evidence="3 8" id="KW-0444">Lipid biosynthesis</keyword>
<keyword evidence="4 8" id="KW-0276">Fatty acid metabolism</keyword>
<comment type="pathway">
    <text evidence="1 8">Lipid metabolism; fatty acid biosynthesis.</text>
</comment>
<protein>
    <recommendedName>
        <fullName evidence="2 8">Biotin carboxyl carrier protein of acetyl-CoA carboxylase</fullName>
    </recommendedName>
</protein>
<sequence length="161" mass="18478">MNYKEICEIIKTVSDSNLTVVEIKDKDIFMKMSKGITIADDYNILENELNKKNKYNDKLEVAKDKVNNIENTKEKCEENYDEEYEIISSPLVGTFYKSPSPDSEPYVSVGSKVLENDVLCIVEAMKLMNEIESTVSGEVIEILVQDGEMVEYNQPLFKIKR</sequence>
<evidence type="ECO:0000256" key="7">
    <source>
        <dbReference type="ARBA" id="ARBA00023267"/>
    </source>
</evidence>
<comment type="caution">
    <text evidence="11">The sequence shown here is derived from an EMBL/GenBank/DDBJ whole genome shotgun (WGS) entry which is preliminary data.</text>
</comment>
<evidence type="ECO:0000256" key="6">
    <source>
        <dbReference type="ARBA" id="ARBA00023160"/>
    </source>
</evidence>
<dbReference type="InterPro" id="IPR000089">
    <property type="entry name" value="Biotin_lipoyl"/>
</dbReference>
<evidence type="ECO:0000256" key="8">
    <source>
        <dbReference type="RuleBase" id="RU364072"/>
    </source>
</evidence>
<dbReference type="PRINTS" id="PR01071">
    <property type="entry name" value="ACOABIOTINCC"/>
</dbReference>
<dbReference type="SUPFAM" id="SSF51230">
    <property type="entry name" value="Single hybrid motif"/>
    <property type="match status" value="1"/>
</dbReference>
<evidence type="ECO:0000259" key="10">
    <source>
        <dbReference type="PROSITE" id="PS50968"/>
    </source>
</evidence>
<gene>
    <name evidence="11" type="ORF">Z968_09360</name>
</gene>
<name>A0A0A0I3Y5_CLONO</name>
<keyword evidence="7 8" id="KW-0092">Biotin</keyword>
<evidence type="ECO:0000313" key="12">
    <source>
        <dbReference type="Proteomes" id="UP000030012"/>
    </source>
</evidence>
<evidence type="ECO:0000256" key="2">
    <source>
        <dbReference type="ARBA" id="ARBA00017562"/>
    </source>
</evidence>
<dbReference type="PANTHER" id="PTHR45266:SF3">
    <property type="entry name" value="OXALOACETATE DECARBOXYLASE ALPHA CHAIN"/>
    <property type="match status" value="1"/>
</dbReference>
<dbReference type="PANTHER" id="PTHR45266">
    <property type="entry name" value="OXALOACETATE DECARBOXYLASE ALPHA CHAIN"/>
    <property type="match status" value="1"/>
</dbReference>
<evidence type="ECO:0000256" key="1">
    <source>
        <dbReference type="ARBA" id="ARBA00005194"/>
    </source>
</evidence>
<evidence type="ECO:0000313" key="11">
    <source>
        <dbReference type="EMBL" id="KGM95323.1"/>
    </source>
</evidence>
<accession>A0A0A0I3Y5</accession>
<keyword evidence="9" id="KW-0175">Coiled coil</keyword>
<dbReference type="GO" id="GO:0003989">
    <property type="term" value="F:acetyl-CoA carboxylase activity"/>
    <property type="evidence" value="ECO:0007669"/>
    <property type="project" value="InterPro"/>
</dbReference>
<dbReference type="Proteomes" id="UP000030012">
    <property type="component" value="Unassembled WGS sequence"/>
</dbReference>
<evidence type="ECO:0000256" key="4">
    <source>
        <dbReference type="ARBA" id="ARBA00022832"/>
    </source>
</evidence>
<feature type="coiled-coil region" evidence="9">
    <location>
        <begin position="42"/>
        <end position="86"/>
    </location>
</feature>
<dbReference type="Gene3D" id="2.40.50.100">
    <property type="match status" value="1"/>
</dbReference>
<comment type="function">
    <text evidence="8">This protein is a component of the acetyl coenzyme A carboxylase complex; first, biotin carboxylase catalyzes the carboxylation of the carrier protein and then the transcarboxylase transfers the carboxyl group to form malonyl-CoA.</text>
</comment>
<evidence type="ECO:0000256" key="3">
    <source>
        <dbReference type="ARBA" id="ARBA00022516"/>
    </source>
</evidence>
<evidence type="ECO:0000256" key="9">
    <source>
        <dbReference type="SAM" id="Coils"/>
    </source>
</evidence>
<dbReference type="UniPathway" id="UPA00094"/>
<dbReference type="GO" id="GO:0006633">
    <property type="term" value="P:fatty acid biosynthetic process"/>
    <property type="evidence" value="ECO:0007669"/>
    <property type="project" value="UniProtKB-UniPathway"/>
</dbReference>
<feature type="domain" description="Lipoyl-binding" evidence="10">
    <location>
        <begin position="84"/>
        <end position="160"/>
    </location>
</feature>
<dbReference type="Pfam" id="PF00364">
    <property type="entry name" value="Biotin_lipoyl"/>
    <property type="match status" value="1"/>
</dbReference>
<dbReference type="InterPro" id="IPR001882">
    <property type="entry name" value="Biotin_BS"/>
</dbReference>
<evidence type="ECO:0000256" key="5">
    <source>
        <dbReference type="ARBA" id="ARBA00023098"/>
    </source>
</evidence>
<dbReference type="EMBL" id="JENJ01000042">
    <property type="protein sequence ID" value="KGM95323.1"/>
    <property type="molecule type" value="Genomic_DNA"/>
</dbReference>
<dbReference type="GO" id="GO:0009317">
    <property type="term" value="C:acetyl-CoA carboxylase complex"/>
    <property type="evidence" value="ECO:0007669"/>
    <property type="project" value="InterPro"/>
</dbReference>
<proteinExistence type="predicted"/>
<dbReference type="InterPro" id="IPR050709">
    <property type="entry name" value="Biotin_Carboxyl_Carrier/Decarb"/>
</dbReference>
<keyword evidence="6 8" id="KW-0275">Fatty acid biosynthesis</keyword>
<dbReference type="PROSITE" id="PS50968">
    <property type="entry name" value="BIOTINYL_LIPOYL"/>
    <property type="match status" value="1"/>
</dbReference>
<organism evidence="11 12">
    <name type="scientific">Clostridium novyi A str. 4552</name>
    <dbReference type="NCBI Taxonomy" id="1444289"/>
    <lineage>
        <taxon>Bacteria</taxon>
        <taxon>Bacillati</taxon>
        <taxon>Bacillota</taxon>
        <taxon>Clostridia</taxon>
        <taxon>Eubacteriales</taxon>
        <taxon>Clostridiaceae</taxon>
        <taxon>Clostridium</taxon>
    </lineage>
</organism>